<dbReference type="CDD" id="cd14953">
    <property type="entry name" value="NHL_like_1"/>
    <property type="match status" value="1"/>
</dbReference>
<dbReference type="SUPFAM" id="SSF101898">
    <property type="entry name" value="NHL repeat"/>
    <property type="match status" value="1"/>
</dbReference>
<dbReference type="Proteomes" id="UP000248790">
    <property type="component" value="Unassembled WGS sequence"/>
</dbReference>
<evidence type="ECO:0000256" key="2">
    <source>
        <dbReference type="PROSITE-ProRule" id="PRU00504"/>
    </source>
</evidence>
<dbReference type="SMART" id="SM00135">
    <property type="entry name" value="LY"/>
    <property type="match status" value="5"/>
</dbReference>
<feature type="domain" description="Teneurin NHL" evidence="4">
    <location>
        <begin position="317"/>
        <end position="368"/>
    </location>
</feature>
<feature type="repeat" description="NHL" evidence="2">
    <location>
        <begin position="441"/>
        <end position="471"/>
    </location>
</feature>
<feature type="domain" description="Teneurin NHL" evidence="4">
    <location>
        <begin position="487"/>
        <end position="536"/>
    </location>
</feature>
<dbReference type="InterPro" id="IPR001258">
    <property type="entry name" value="NHL_repeat"/>
</dbReference>
<comment type="caution">
    <text evidence="5">The sequence shown here is derived from an EMBL/GenBank/DDBJ whole genome shotgun (WGS) entry which is preliminary data.</text>
</comment>
<feature type="domain" description="Teneurin NHL" evidence="4">
    <location>
        <begin position="151"/>
        <end position="200"/>
    </location>
</feature>
<sequence>MTFFLCFLRALLARGLAVCLGLALSSLPIPLLAQIITTVAGSVPDWNENNPAYLNDPAGMAIDGQGNLFIADASNYRIRKVSPSGVITTVAGTGSRGFSGDGGIATQASLNQLGGLAVDAQGNLFLVANNRIRKVSPNGIITTIAGGGQGADGGPAIQASLNDPYGIALDAQGNLFIADQFNERIRKVSPNGIITTVAGTGSRGYSGDGGVATQAKLGFPTTVAVDKQGNLYIAELTNNRIRKVSPNGIITTVAGNGIEGASGDGGLATQARISRPVGVAVDGQGNLFISDYGNIRIRKVAPNGNITTVAGTGDYGFSGDGGPATQARMHTPWDVAVDSQGNLFIADTENNNVRKMATNGIITTVAGFSRNSDFGDGGPALKASLNFPHSVAVDGQGNLFIADESNHRIRKVTPNGIITTVAGNGVRGFSGDGGVAISARLNFPTGIEVDSQGNLYIADKGNHRIRKVTPNGIITTVAGTGTAGFSGESKLATSAELNNPDDLTVDGKGNLYIVDQNNNRIRKVNSNGIITTVAGTGTAGFSGDGGLAIQAQLFEPEAVAVDAAGNLFIADAINFRIRKVSTSGIITTVAGGGQGEDGSLATQASLYIPTDVALDAAGNLFIAQSDIHTIRVVAPDGILRTVAGIEHGEDFRGDGGPAIYARLNFPEGIALDGKGNLYIADEANHRIRKVTAVTAPVGMLSFSLMNADTDQEIKVLVAGETLNLATLPTGNLNIRANTRPPVAGSVLMQISGPQNRKVIESEAPYALFGDEQGNYKPWTPSVGRYSLTATPYTGKAGTGTIGAPLNLSFTVIDQPMILSFSLINADTDQPIQELATYGDAVFLNELSTRNLNIRVNTSRTGVGSVVLQLSGKQNRKVTETEAPYALFGDKNGNYNAWTPALGNYSLTATPYEGAAGTGRMGTPLTVLFEVVDPTLGARLPAGDESLEAEIPVNAYPNPFRDSFILKLGKKAPGPVRVRLYDGAGRKVYEQNEAESQQQIWPGSSLAPGMYLLQVGEGASIQRRKLLKVP</sequence>
<dbReference type="PROSITE" id="PS51125">
    <property type="entry name" value="NHL"/>
    <property type="match status" value="3"/>
</dbReference>
<evidence type="ECO:0000256" key="1">
    <source>
        <dbReference type="ARBA" id="ARBA00022737"/>
    </source>
</evidence>
<feature type="domain" description="Teneurin NHL" evidence="4">
    <location>
        <begin position="430"/>
        <end position="480"/>
    </location>
</feature>
<feature type="domain" description="Teneurin NHL" evidence="4">
    <location>
        <begin position="261"/>
        <end position="314"/>
    </location>
</feature>
<keyword evidence="1" id="KW-0677">Repeat</keyword>
<dbReference type="AlphaFoldDB" id="A0A327WKE9"/>
<dbReference type="Pfam" id="PF18962">
    <property type="entry name" value="Por_Secre_tail"/>
    <property type="match status" value="1"/>
</dbReference>
<feature type="domain" description="Teneurin NHL" evidence="4">
    <location>
        <begin position="206"/>
        <end position="256"/>
    </location>
</feature>
<reference evidence="5 6" key="1">
    <citation type="submission" date="2018-06" db="EMBL/GenBank/DDBJ databases">
        <title>Genomic Encyclopedia of Archaeal and Bacterial Type Strains, Phase II (KMG-II): from individual species to whole genera.</title>
        <authorList>
            <person name="Goeker M."/>
        </authorList>
    </citation>
    <scope>NUCLEOTIDE SEQUENCE [LARGE SCALE GENOMIC DNA]</scope>
    <source>
        <strain evidence="5 6">DSM 21851</strain>
    </source>
</reference>
<gene>
    <name evidence="5" type="ORF">LX87_05304</name>
</gene>
<feature type="repeat" description="NHL" evidence="2">
    <location>
        <begin position="385"/>
        <end position="415"/>
    </location>
</feature>
<dbReference type="InterPro" id="IPR011042">
    <property type="entry name" value="6-blade_b-propeller_TolB-like"/>
</dbReference>
<evidence type="ECO:0000259" key="3">
    <source>
        <dbReference type="Pfam" id="PF18962"/>
    </source>
</evidence>
<evidence type="ECO:0000259" key="4">
    <source>
        <dbReference type="Pfam" id="PF25021"/>
    </source>
</evidence>
<feature type="domain" description="Teneurin NHL" evidence="4">
    <location>
        <begin position="99"/>
        <end position="146"/>
    </location>
</feature>
<protein>
    <submittedName>
        <fullName evidence="5">Putative secreted protein (Por secretion system target)</fullName>
    </submittedName>
</protein>
<evidence type="ECO:0000313" key="6">
    <source>
        <dbReference type="Proteomes" id="UP000248790"/>
    </source>
</evidence>
<keyword evidence="6" id="KW-1185">Reference proteome</keyword>
<dbReference type="InterPro" id="IPR056822">
    <property type="entry name" value="TEN_NHL"/>
</dbReference>
<dbReference type="EMBL" id="QLMC01000009">
    <property type="protein sequence ID" value="RAJ91087.1"/>
    <property type="molecule type" value="Genomic_DNA"/>
</dbReference>
<dbReference type="InterPro" id="IPR000033">
    <property type="entry name" value="LDLR_classB_rpt"/>
</dbReference>
<proteinExistence type="predicted"/>
<feature type="domain" description="Teneurin NHL" evidence="4">
    <location>
        <begin position="542"/>
        <end position="591"/>
    </location>
</feature>
<name>A0A327WKE9_LARAB</name>
<dbReference type="Gene3D" id="2.120.10.30">
    <property type="entry name" value="TolB, C-terminal domain"/>
    <property type="match status" value="6"/>
</dbReference>
<dbReference type="CDD" id="cd05819">
    <property type="entry name" value="NHL"/>
    <property type="match status" value="2"/>
</dbReference>
<dbReference type="OrthoDB" id="791543at2"/>
<organism evidence="5 6">
    <name type="scientific">Larkinella arboricola</name>
    <dbReference type="NCBI Taxonomy" id="643671"/>
    <lineage>
        <taxon>Bacteria</taxon>
        <taxon>Pseudomonadati</taxon>
        <taxon>Bacteroidota</taxon>
        <taxon>Cytophagia</taxon>
        <taxon>Cytophagales</taxon>
        <taxon>Spirosomataceae</taxon>
        <taxon>Larkinella</taxon>
    </lineage>
</organism>
<evidence type="ECO:0000313" key="5">
    <source>
        <dbReference type="EMBL" id="RAJ91087.1"/>
    </source>
</evidence>
<feature type="domain" description="Secretion system C-terminal sorting" evidence="3">
    <location>
        <begin position="955"/>
        <end position="1024"/>
    </location>
</feature>
<dbReference type="Pfam" id="PF25021">
    <property type="entry name" value="TEN_NHL"/>
    <property type="match status" value="9"/>
</dbReference>
<dbReference type="Pfam" id="PF01436">
    <property type="entry name" value="NHL"/>
    <property type="match status" value="1"/>
</dbReference>
<dbReference type="NCBIfam" id="TIGR04183">
    <property type="entry name" value="Por_Secre_tail"/>
    <property type="match status" value="1"/>
</dbReference>
<accession>A0A327WKE9</accession>
<dbReference type="PANTHER" id="PTHR46388:SF2">
    <property type="entry name" value="NHL REPEAT-CONTAINING PROTEIN 2"/>
    <property type="match status" value="1"/>
</dbReference>
<dbReference type="SUPFAM" id="SSF63829">
    <property type="entry name" value="Calcium-dependent phosphotriesterase"/>
    <property type="match status" value="2"/>
</dbReference>
<dbReference type="PANTHER" id="PTHR46388">
    <property type="entry name" value="NHL REPEAT-CONTAINING PROTEIN 2"/>
    <property type="match status" value="1"/>
</dbReference>
<dbReference type="InterPro" id="IPR026444">
    <property type="entry name" value="Secre_tail"/>
</dbReference>
<feature type="repeat" description="NHL" evidence="2">
    <location>
        <begin position="496"/>
        <end position="527"/>
    </location>
</feature>
<feature type="domain" description="Teneurin NHL" evidence="4">
    <location>
        <begin position="372"/>
        <end position="424"/>
    </location>
</feature>